<keyword evidence="3" id="KW-1185">Reference proteome</keyword>
<evidence type="ECO:0000313" key="2">
    <source>
        <dbReference type="EMBL" id="KAK4544710.1"/>
    </source>
</evidence>
<dbReference type="Pfam" id="PF00651">
    <property type="entry name" value="BTB"/>
    <property type="match status" value="1"/>
</dbReference>
<dbReference type="InterPro" id="IPR011333">
    <property type="entry name" value="SKP1/BTB/POZ_sf"/>
</dbReference>
<dbReference type="SUPFAM" id="SSF54695">
    <property type="entry name" value="POZ domain"/>
    <property type="match status" value="1"/>
</dbReference>
<evidence type="ECO:0000259" key="1">
    <source>
        <dbReference type="PROSITE" id="PS50097"/>
    </source>
</evidence>
<dbReference type="CDD" id="cd18186">
    <property type="entry name" value="BTB_POZ_ZBTB_KLHL-like"/>
    <property type="match status" value="1"/>
</dbReference>
<dbReference type="PANTHER" id="PTHR47843">
    <property type="entry name" value="BTB DOMAIN-CONTAINING PROTEIN-RELATED"/>
    <property type="match status" value="1"/>
</dbReference>
<feature type="domain" description="BTB" evidence="1">
    <location>
        <begin position="25"/>
        <end position="93"/>
    </location>
</feature>
<evidence type="ECO:0000313" key="3">
    <source>
        <dbReference type="Proteomes" id="UP001324427"/>
    </source>
</evidence>
<organism evidence="2 3">
    <name type="scientific">Oleoguttula mirabilis</name>
    <dbReference type="NCBI Taxonomy" id="1507867"/>
    <lineage>
        <taxon>Eukaryota</taxon>
        <taxon>Fungi</taxon>
        <taxon>Dikarya</taxon>
        <taxon>Ascomycota</taxon>
        <taxon>Pezizomycotina</taxon>
        <taxon>Dothideomycetes</taxon>
        <taxon>Dothideomycetidae</taxon>
        <taxon>Mycosphaerellales</taxon>
        <taxon>Teratosphaeriaceae</taxon>
        <taxon>Oleoguttula</taxon>
    </lineage>
</organism>
<accession>A0AAV9JH47</accession>
<dbReference type="InterPro" id="IPR000210">
    <property type="entry name" value="BTB/POZ_dom"/>
</dbReference>
<proteinExistence type="predicted"/>
<protein>
    <recommendedName>
        <fullName evidence="1">BTB domain-containing protein</fullName>
    </recommendedName>
</protein>
<reference evidence="2 3" key="1">
    <citation type="submission" date="2021-11" db="EMBL/GenBank/DDBJ databases">
        <title>Black yeast isolated from Biological Soil Crust.</title>
        <authorList>
            <person name="Kurbessoian T."/>
        </authorList>
    </citation>
    <scope>NUCLEOTIDE SEQUENCE [LARGE SCALE GENOMIC DNA]</scope>
    <source>
        <strain evidence="2 3">CCFEE 5522</strain>
    </source>
</reference>
<dbReference type="PROSITE" id="PS50097">
    <property type="entry name" value="BTB"/>
    <property type="match status" value="1"/>
</dbReference>
<comment type="caution">
    <text evidence="2">The sequence shown here is derived from an EMBL/GenBank/DDBJ whole genome shotgun (WGS) entry which is preliminary data.</text>
</comment>
<sequence length="313" mass="33614">MATADEPVAVLKQGLASLYASGELSDFTIICGPHTFKVHKVVLRAQSQYFGALPNFAEGVNNSIVLKAAGSGDGDDEACDDPEAIKLMVHFFYHLDYRADVVFVLPSVDAAATPTRVKAKKQTLKQRPYHAYHPQAEVMATVPASTLTSTDGNMVMHAKVFAAAVKYQVPALKSLAASKFAGAVKANTNHDSFAEAAHIVYTTTPEDVRNLRDVVATTLTEHDKLLNSAEIETVVRSISGLAYELLKKSRGSDATSTAGKTPKGPSPCDYCGQQTYVAFCMSGAAFAPCGFRFNHCDCERECGRCGDDIHGRV</sequence>
<dbReference type="Gene3D" id="3.30.710.10">
    <property type="entry name" value="Potassium Channel Kv1.1, Chain A"/>
    <property type="match status" value="1"/>
</dbReference>
<dbReference type="EMBL" id="JAVFHQ010000023">
    <property type="protein sequence ID" value="KAK4544710.1"/>
    <property type="molecule type" value="Genomic_DNA"/>
</dbReference>
<dbReference type="Proteomes" id="UP001324427">
    <property type="component" value="Unassembled WGS sequence"/>
</dbReference>
<name>A0AAV9JH47_9PEZI</name>
<dbReference type="AlphaFoldDB" id="A0AAV9JH47"/>
<dbReference type="PANTHER" id="PTHR47843:SF5">
    <property type="entry name" value="BTB_POZ DOMAIN PROTEIN"/>
    <property type="match status" value="1"/>
</dbReference>
<gene>
    <name evidence="2" type="ORF">LTR36_003959</name>
</gene>
<dbReference type="SMART" id="SM00225">
    <property type="entry name" value="BTB"/>
    <property type="match status" value="1"/>
</dbReference>